<gene>
    <name evidence="2" type="ORF">IPN75_11325</name>
</gene>
<reference evidence="2" key="1">
    <citation type="submission" date="2020-10" db="EMBL/GenBank/DDBJ databases">
        <title>Connecting structure to function with the recovery of over 1000 high-quality activated sludge metagenome-assembled genomes encoding full-length rRNA genes using long-read sequencing.</title>
        <authorList>
            <person name="Singleton C.M."/>
            <person name="Petriglieri F."/>
            <person name="Kristensen J.M."/>
            <person name="Kirkegaard R.H."/>
            <person name="Michaelsen T.Y."/>
            <person name="Andersen M.H."/>
            <person name="Karst S.M."/>
            <person name="Dueholm M.S."/>
            <person name="Nielsen P.H."/>
            <person name="Albertsen M."/>
        </authorList>
    </citation>
    <scope>NUCLEOTIDE SEQUENCE</scope>
    <source>
        <strain evidence="2">OdNE_18-Q3-R46-58_BAT3C.305</strain>
    </source>
</reference>
<evidence type="ECO:0000313" key="2">
    <source>
        <dbReference type="EMBL" id="MBK8890919.1"/>
    </source>
</evidence>
<evidence type="ECO:0000259" key="1">
    <source>
        <dbReference type="Pfam" id="PF11141"/>
    </source>
</evidence>
<dbReference type="AlphaFoldDB" id="A0A9D7LPR7"/>
<dbReference type="EMBL" id="JADKBR010000015">
    <property type="protein sequence ID" value="MBK8890919.1"/>
    <property type="molecule type" value="Genomic_DNA"/>
</dbReference>
<accession>A0A9D7LPR7</accession>
<proteinExistence type="predicted"/>
<feature type="domain" description="DUF2914" evidence="1">
    <location>
        <begin position="71"/>
        <end position="132"/>
    </location>
</feature>
<protein>
    <submittedName>
        <fullName evidence="2">DUF2914 domain-containing protein</fullName>
    </submittedName>
</protein>
<organism evidence="2 3">
    <name type="scientific">Candidatus Dechloromonas phosphorivorans</name>
    <dbReference type="NCBI Taxonomy" id="2899244"/>
    <lineage>
        <taxon>Bacteria</taxon>
        <taxon>Pseudomonadati</taxon>
        <taxon>Pseudomonadota</taxon>
        <taxon>Betaproteobacteria</taxon>
        <taxon>Rhodocyclales</taxon>
        <taxon>Azonexaceae</taxon>
        <taxon>Dechloromonas</taxon>
    </lineage>
</organism>
<comment type="caution">
    <text evidence="2">The sequence shown here is derived from an EMBL/GenBank/DDBJ whole genome shotgun (WGS) entry which is preliminary data.</text>
</comment>
<dbReference type="InterPro" id="IPR022606">
    <property type="entry name" value="DUF2914"/>
</dbReference>
<sequence>MIAPVPLVKQALAVGHEFVQEGTRFALKVEPAPSWQLWRDQAATVHVPEGAKLYGVSAVFAPLGVTAAMEHRWEVRETGGWRAVYRKRFQSTGGREHGFRGYSWVLNPQPGEWRLIVATQDGRTIGLFPFTVERGVPPLETLPVREF</sequence>
<evidence type="ECO:0000313" key="3">
    <source>
        <dbReference type="Proteomes" id="UP000808146"/>
    </source>
</evidence>
<dbReference type="Pfam" id="PF11141">
    <property type="entry name" value="DUF2914"/>
    <property type="match status" value="1"/>
</dbReference>
<dbReference type="Proteomes" id="UP000808146">
    <property type="component" value="Unassembled WGS sequence"/>
</dbReference>
<name>A0A9D7LPR7_9RHOO</name>